<feature type="chain" id="PRO_5022733175" evidence="2">
    <location>
        <begin position="22"/>
        <end position="386"/>
    </location>
</feature>
<name>A0A5B0PR38_PUCGR</name>
<keyword evidence="2" id="KW-0732">Signal</keyword>
<reference evidence="3 4" key="1">
    <citation type="submission" date="2019-05" db="EMBL/GenBank/DDBJ databases">
        <title>Emergence of the Ug99 lineage of the wheat stem rust pathogen through somatic hybridization.</title>
        <authorList>
            <person name="Li F."/>
            <person name="Upadhyaya N.M."/>
            <person name="Sperschneider J."/>
            <person name="Matny O."/>
            <person name="Nguyen-Phuc H."/>
            <person name="Mago R."/>
            <person name="Raley C."/>
            <person name="Miller M.E."/>
            <person name="Silverstein K.A.T."/>
            <person name="Henningsen E."/>
            <person name="Hirsch C.D."/>
            <person name="Visser B."/>
            <person name="Pretorius Z.A."/>
            <person name="Steffenson B.J."/>
            <person name="Schwessinger B."/>
            <person name="Dodds P.N."/>
            <person name="Figueroa M."/>
        </authorList>
    </citation>
    <scope>NUCLEOTIDE SEQUENCE [LARGE SCALE GENOMIC DNA]</scope>
    <source>
        <strain evidence="3">21-0</strain>
    </source>
</reference>
<gene>
    <name evidence="3" type="ORF">PGT21_009248</name>
</gene>
<feature type="region of interest" description="Disordered" evidence="1">
    <location>
        <begin position="192"/>
        <end position="249"/>
    </location>
</feature>
<feature type="region of interest" description="Disordered" evidence="1">
    <location>
        <begin position="50"/>
        <end position="71"/>
    </location>
</feature>
<accession>A0A5B0PR38</accession>
<organism evidence="3 4">
    <name type="scientific">Puccinia graminis f. sp. tritici</name>
    <dbReference type="NCBI Taxonomy" id="56615"/>
    <lineage>
        <taxon>Eukaryota</taxon>
        <taxon>Fungi</taxon>
        <taxon>Dikarya</taxon>
        <taxon>Basidiomycota</taxon>
        <taxon>Pucciniomycotina</taxon>
        <taxon>Pucciniomycetes</taxon>
        <taxon>Pucciniales</taxon>
        <taxon>Pucciniaceae</taxon>
        <taxon>Puccinia</taxon>
    </lineage>
</organism>
<proteinExistence type="predicted"/>
<evidence type="ECO:0000313" key="4">
    <source>
        <dbReference type="Proteomes" id="UP000324748"/>
    </source>
</evidence>
<sequence length="386" mass="43287">MHTRRHGVAILAFCFLQATVCMYLSEPSRGSEAARLGDQNLRAEASNTLATHGAANGRIGENSEGGAKPKLRISRPFGGTITKSNGKTEITLTAAAKLKVGSEEWKKSETQSMRKNFQLLRKTVAILKHRITRDYTYVFFLRSEKTRNFLDYIEELESVHEILLTPIQNRLFRLKDHSLIISPHELELKPAEVATTSQTQAAKQNSIEKEKYSSAPSQEKTLESGETSSRKSNPPSKTPETTLESGELSGNALDGTLDKINWDLLVDLNDLLKRISTVEVWKQAKKGPWYQHTLDLQQAIFQTVDFMYSHELITKETLQRFFGLKGSLGIASYIMAADGAWVGVVFSRKFKSIISPTHPYSDAYSRVVHEIIQERNAQKIGDLLST</sequence>
<dbReference type="OrthoDB" id="10277100at2759"/>
<evidence type="ECO:0000256" key="1">
    <source>
        <dbReference type="SAM" id="MobiDB-lite"/>
    </source>
</evidence>
<dbReference type="Proteomes" id="UP000324748">
    <property type="component" value="Unassembled WGS sequence"/>
</dbReference>
<evidence type="ECO:0000313" key="3">
    <source>
        <dbReference type="EMBL" id="KAA1103183.1"/>
    </source>
</evidence>
<keyword evidence="4" id="KW-1185">Reference proteome</keyword>
<feature type="signal peptide" evidence="2">
    <location>
        <begin position="1"/>
        <end position="21"/>
    </location>
</feature>
<protein>
    <submittedName>
        <fullName evidence="3">Uncharacterized protein</fullName>
    </submittedName>
</protein>
<dbReference type="EMBL" id="VSWC01000042">
    <property type="protein sequence ID" value="KAA1103183.1"/>
    <property type="molecule type" value="Genomic_DNA"/>
</dbReference>
<feature type="compositionally biased region" description="Polar residues" evidence="1">
    <location>
        <begin position="214"/>
        <end position="244"/>
    </location>
</feature>
<feature type="compositionally biased region" description="Polar residues" evidence="1">
    <location>
        <begin position="194"/>
        <end position="205"/>
    </location>
</feature>
<evidence type="ECO:0000256" key="2">
    <source>
        <dbReference type="SAM" id="SignalP"/>
    </source>
</evidence>
<dbReference type="AlphaFoldDB" id="A0A5B0PR38"/>
<comment type="caution">
    <text evidence="3">The sequence shown here is derived from an EMBL/GenBank/DDBJ whole genome shotgun (WGS) entry which is preliminary data.</text>
</comment>